<evidence type="ECO:0000256" key="5">
    <source>
        <dbReference type="ARBA" id="ARBA00023014"/>
    </source>
</evidence>
<dbReference type="Pfam" id="PF04055">
    <property type="entry name" value="Radical_SAM"/>
    <property type="match status" value="1"/>
</dbReference>
<dbReference type="Gene3D" id="3.20.20.70">
    <property type="entry name" value="Aldolase class I"/>
    <property type="match status" value="1"/>
</dbReference>
<keyword evidence="4" id="KW-0408">Iron</keyword>
<dbReference type="EMBL" id="JAJGNA010000015">
    <property type="protein sequence ID" value="MCC4309383.1"/>
    <property type="molecule type" value="Genomic_DNA"/>
</dbReference>
<evidence type="ECO:0000256" key="1">
    <source>
        <dbReference type="ARBA" id="ARBA00001966"/>
    </source>
</evidence>
<dbReference type="GO" id="GO:0003824">
    <property type="term" value="F:catalytic activity"/>
    <property type="evidence" value="ECO:0007669"/>
    <property type="project" value="InterPro"/>
</dbReference>
<keyword evidence="9" id="KW-1185">Reference proteome</keyword>
<evidence type="ECO:0000259" key="6">
    <source>
        <dbReference type="Pfam" id="PF04055"/>
    </source>
</evidence>
<organism evidence="8 9">
    <name type="scientific">Alloalcanivorax marinus</name>
    <dbReference type="NCBI Taxonomy" id="1177169"/>
    <lineage>
        <taxon>Bacteria</taxon>
        <taxon>Pseudomonadati</taxon>
        <taxon>Pseudomonadota</taxon>
        <taxon>Gammaproteobacteria</taxon>
        <taxon>Oceanospirillales</taxon>
        <taxon>Alcanivoracaceae</taxon>
        <taxon>Alloalcanivorax</taxon>
    </lineage>
</organism>
<evidence type="ECO:0000259" key="7">
    <source>
        <dbReference type="Pfam" id="PF12345"/>
    </source>
</evidence>
<evidence type="ECO:0000313" key="8">
    <source>
        <dbReference type="EMBL" id="MCC4309383.1"/>
    </source>
</evidence>
<dbReference type="RefSeq" id="WP_228234231.1">
    <property type="nucleotide sequence ID" value="NZ_ARXL01000047.1"/>
</dbReference>
<dbReference type="PANTHER" id="PTHR43728">
    <property type="entry name" value="SLR0304 PROTEIN"/>
    <property type="match status" value="1"/>
</dbReference>
<comment type="caution">
    <text evidence="8">The sequence shown here is derived from an EMBL/GenBank/DDBJ whole genome shotgun (WGS) entry which is preliminary data.</text>
</comment>
<dbReference type="AlphaFoldDB" id="A0A9Q3UPB8"/>
<dbReference type="Proteomes" id="UP001108027">
    <property type="component" value="Unassembled WGS sequence"/>
</dbReference>
<reference evidence="8" key="1">
    <citation type="submission" date="2021-10" db="EMBL/GenBank/DDBJ databases">
        <title>The diversity and Nitrogen Metabolism of Culturable Nitrate-Utilizing Bacteria Within the Oxygen Minimum Zone of the Changjiang (Yangtze River)Estuary.</title>
        <authorList>
            <person name="Zhang D."/>
            <person name="Zheng J."/>
            <person name="Liu S."/>
            <person name="He W."/>
        </authorList>
    </citation>
    <scope>NUCLEOTIDE SEQUENCE</scope>
    <source>
        <strain evidence="8">FXH-223</strain>
    </source>
</reference>
<dbReference type="GO" id="GO:0051536">
    <property type="term" value="F:iron-sulfur cluster binding"/>
    <property type="evidence" value="ECO:0007669"/>
    <property type="project" value="UniProtKB-KW"/>
</dbReference>
<dbReference type="InterPro" id="IPR026351">
    <property type="entry name" value="rSAM_ArsS-like"/>
</dbReference>
<proteinExistence type="predicted"/>
<dbReference type="InterPro" id="IPR024521">
    <property type="entry name" value="ArsS-like_C"/>
</dbReference>
<dbReference type="InterPro" id="IPR058240">
    <property type="entry name" value="rSAM_sf"/>
</dbReference>
<accession>A0A9Q3UPB8</accession>
<dbReference type="InterPro" id="IPR013785">
    <property type="entry name" value="Aldolase_TIM"/>
</dbReference>
<evidence type="ECO:0000256" key="2">
    <source>
        <dbReference type="ARBA" id="ARBA00022691"/>
    </source>
</evidence>
<dbReference type="SUPFAM" id="SSF102114">
    <property type="entry name" value="Radical SAM enzymes"/>
    <property type="match status" value="1"/>
</dbReference>
<feature type="domain" description="Arsenosugar biosynthesis radical SAM protein ArsS-like C-terminal" evidence="7">
    <location>
        <begin position="183"/>
        <end position="318"/>
    </location>
</feature>
<sequence length="320" mass="35194">MKDTRPLLLRSGTDFPPVRRRRTRILQVNLGYLCNLSCVHCHVNAGPTRTEQMSREVVDQVIAVLDQGQVRVLDLTGGAPEMNPHFRDLVRAARARGVTVIDRCNLTIVLEPGYEDLPAFLAEQGVQIVASLPCYLEDNVNQQRGKGVYQGSIEAIRRLNAAGYGDDDALPLDLVYNPVGAHLPPPQAALEADYKRELDERFGIRFNRLLTITNMPISRFGAVLLAQGAFNDYMQLLRDNHNTANLDAVMCRDTLSVDYRGYLYDCDFNQMLDLPQGGGPRHPHLGELLAADKDGEAVFVADHCFGCTAGAGSSCGGALE</sequence>
<dbReference type="GO" id="GO:0046872">
    <property type="term" value="F:metal ion binding"/>
    <property type="evidence" value="ECO:0007669"/>
    <property type="project" value="UniProtKB-KW"/>
</dbReference>
<evidence type="ECO:0000313" key="9">
    <source>
        <dbReference type="Proteomes" id="UP001108027"/>
    </source>
</evidence>
<comment type="cofactor">
    <cofactor evidence="1">
        <name>[4Fe-4S] cluster</name>
        <dbReference type="ChEBI" id="CHEBI:49883"/>
    </cofactor>
</comment>
<dbReference type="CDD" id="cd01335">
    <property type="entry name" value="Radical_SAM"/>
    <property type="match status" value="1"/>
</dbReference>
<evidence type="ECO:0000256" key="3">
    <source>
        <dbReference type="ARBA" id="ARBA00022723"/>
    </source>
</evidence>
<evidence type="ECO:0000256" key="4">
    <source>
        <dbReference type="ARBA" id="ARBA00023004"/>
    </source>
</evidence>
<protein>
    <submittedName>
        <fullName evidence="8">Arsenosugar biosynthesis radical SAM protein ArsS</fullName>
    </submittedName>
</protein>
<name>A0A9Q3UPB8_9GAMM</name>
<dbReference type="InterPro" id="IPR007197">
    <property type="entry name" value="rSAM"/>
</dbReference>
<dbReference type="PANTHER" id="PTHR43728:SF1">
    <property type="entry name" value="FE-S OXIDOREDUCTASE"/>
    <property type="match status" value="1"/>
</dbReference>
<gene>
    <name evidence="8" type="primary">arsS</name>
    <name evidence="8" type="ORF">LL252_12465</name>
</gene>
<feature type="domain" description="Radical SAM core" evidence="6">
    <location>
        <begin position="29"/>
        <end position="164"/>
    </location>
</feature>
<keyword evidence="2" id="KW-0949">S-adenosyl-L-methionine</keyword>
<dbReference type="SFLD" id="SFLDS00029">
    <property type="entry name" value="Radical_SAM"/>
    <property type="match status" value="1"/>
</dbReference>
<dbReference type="NCBIfam" id="TIGR04167">
    <property type="entry name" value="rSAM_SeCys"/>
    <property type="match status" value="1"/>
</dbReference>
<keyword evidence="3" id="KW-0479">Metal-binding</keyword>
<dbReference type="SFLD" id="SFLDG01067">
    <property type="entry name" value="SPASM/twitch_domain_containing"/>
    <property type="match status" value="1"/>
</dbReference>
<keyword evidence="5" id="KW-0411">Iron-sulfur</keyword>
<dbReference type="Pfam" id="PF12345">
    <property type="entry name" value="DUF3641"/>
    <property type="match status" value="1"/>
</dbReference>